<evidence type="ECO:0000256" key="1">
    <source>
        <dbReference type="SAM" id="SignalP"/>
    </source>
</evidence>
<dbReference type="AlphaFoldDB" id="A0A1G7KLN5"/>
<evidence type="ECO:0000313" key="2">
    <source>
        <dbReference type="EMBL" id="SDF38066.1"/>
    </source>
</evidence>
<reference evidence="3" key="1">
    <citation type="submission" date="2016-10" db="EMBL/GenBank/DDBJ databases">
        <authorList>
            <person name="Varghese N."/>
            <person name="Submissions S."/>
        </authorList>
    </citation>
    <scope>NUCLEOTIDE SEQUENCE [LARGE SCALE GENOMIC DNA]</scope>
    <source>
        <strain evidence="3">GAS232</strain>
    </source>
</reference>
<accession>A0A1G7KLN5</accession>
<gene>
    <name evidence="2" type="ORF">SAMN05444167_2232</name>
</gene>
<feature type="chain" id="PRO_5009241681" description="DUF5666 domain-containing protein" evidence="1">
    <location>
        <begin position="22"/>
        <end position="154"/>
    </location>
</feature>
<keyword evidence="1" id="KW-0732">Signal</keyword>
<sequence length="154" mass="16354">MKLRVAFALIAWVFCAMCVVAQSSATGNNTGRFAGHWAASTPGNDVTATAFVTEVINNGVTGSPAGLHLILGTAQGQLDVAAGPYAPKAIREISVGNKLQVTGKMETVNGKNYLFAKQLVLNNETFTIRNDRGVVLRHRTKIRTQAQSVQNGAL</sequence>
<protein>
    <recommendedName>
        <fullName evidence="4">DUF5666 domain-containing protein</fullName>
    </recommendedName>
</protein>
<feature type="signal peptide" evidence="1">
    <location>
        <begin position="1"/>
        <end position="21"/>
    </location>
</feature>
<evidence type="ECO:0008006" key="4">
    <source>
        <dbReference type="Google" id="ProtNLM"/>
    </source>
</evidence>
<organism evidence="2 3">
    <name type="scientific">Terriglobus roseus</name>
    <dbReference type="NCBI Taxonomy" id="392734"/>
    <lineage>
        <taxon>Bacteria</taxon>
        <taxon>Pseudomonadati</taxon>
        <taxon>Acidobacteriota</taxon>
        <taxon>Terriglobia</taxon>
        <taxon>Terriglobales</taxon>
        <taxon>Acidobacteriaceae</taxon>
        <taxon>Terriglobus</taxon>
    </lineage>
</organism>
<keyword evidence="3" id="KW-1185">Reference proteome</keyword>
<proteinExistence type="predicted"/>
<dbReference type="RefSeq" id="WP_083345200.1">
    <property type="nucleotide sequence ID" value="NZ_LT629690.1"/>
</dbReference>
<dbReference type="Proteomes" id="UP000182427">
    <property type="component" value="Chromosome I"/>
</dbReference>
<name>A0A1G7KLN5_9BACT</name>
<dbReference type="EMBL" id="LT629690">
    <property type="protein sequence ID" value="SDF38066.1"/>
    <property type="molecule type" value="Genomic_DNA"/>
</dbReference>
<evidence type="ECO:0000313" key="3">
    <source>
        <dbReference type="Proteomes" id="UP000182427"/>
    </source>
</evidence>
<dbReference type="OrthoDB" id="123276at2"/>